<accession>A0ABQ0L1Y5</accession>
<proteinExistence type="predicted"/>
<evidence type="ECO:0000313" key="2">
    <source>
        <dbReference type="Proteomes" id="UP000815677"/>
    </source>
</evidence>
<dbReference type="EMBL" id="DF840843">
    <property type="protein sequence ID" value="GAT45156.1"/>
    <property type="molecule type" value="Genomic_DNA"/>
</dbReference>
<reference evidence="1" key="1">
    <citation type="submission" date="2014-09" db="EMBL/GenBank/DDBJ databases">
        <title>Genome sequence of the luminous mushroom Mycena chlorophos for searching fungal bioluminescence genes.</title>
        <authorList>
            <person name="Tanaka Y."/>
            <person name="Kasuga D."/>
            <person name="Oba Y."/>
            <person name="Hase S."/>
            <person name="Sato K."/>
            <person name="Oba Y."/>
            <person name="Sakakibara Y."/>
        </authorList>
    </citation>
    <scope>NUCLEOTIDE SEQUENCE</scope>
</reference>
<evidence type="ECO:0000313" key="1">
    <source>
        <dbReference type="EMBL" id="GAT45156.1"/>
    </source>
</evidence>
<gene>
    <name evidence="1" type="ORF">MCHLO_02747</name>
</gene>
<dbReference type="Proteomes" id="UP000815677">
    <property type="component" value="Unassembled WGS sequence"/>
</dbReference>
<name>A0ABQ0L1Y5_MYCCL</name>
<keyword evidence="2" id="KW-1185">Reference proteome</keyword>
<protein>
    <submittedName>
        <fullName evidence="1">Uncharacterized protein</fullName>
    </submittedName>
</protein>
<organism evidence="1 2">
    <name type="scientific">Mycena chlorophos</name>
    <name type="common">Agaric fungus</name>
    <name type="synonym">Agaricus chlorophos</name>
    <dbReference type="NCBI Taxonomy" id="658473"/>
    <lineage>
        <taxon>Eukaryota</taxon>
        <taxon>Fungi</taxon>
        <taxon>Dikarya</taxon>
        <taxon>Basidiomycota</taxon>
        <taxon>Agaricomycotina</taxon>
        <taxon>Agaricomycetes</taxon>
        <taxon>Agaricomycetidae</taxon>
        <taxon>Agaricales</taxon>
        <taxon>Marasmiineae</taxon>
        <taxon>Mycenaceae</taxon>
        <taxon>Mycena</taxon>
    </lineage>
</organism>
<sequence length="74" mass="7992">MSTEEGAYARSDLLRDIARLAPASLVPRRRNPVRVPVQSQARHSSAVAVIATDADLFACYACAQTIASFSPFAR</sequence>